<feature type="non-terminal residue" evidence="2">
    <location>
        <position position="68"/>
    </location>
</feature>
<feature type="compositionally biased region" description="Basic and acidic residues" evidence="1">
    <location>
        <begin position="19"/>
        <end position="32"/>
    </location>
</feature>
<sequence length="68" mass="8030">QNEEDEVFKSPELVGNEYQQKEEEAEDLTRVQDDDDDEEELTLWSPEVDIVELHKDKRGLGFSILDYE</sequence>
<protein>
    <submittedName>
        <fullName evidence="2">Uncharacterized protein</fullName>
    </submittedName>
</protein>
<comment type="caution">
    <text evidence="2">The sequence shown here is derived from an EMBL/GenBank/DDBJ whole genome shotgun (WGS) entry which is preliminary data.</text>
</comment>
<gene>
    <name evidence="2" type="ORF">GDO81_026281</name>
</gene>
<dbReference type="EMBL" id="WNYA01042939">
    <property type="protein sequence ID" value="KAG8536474.1"/>
    <property type="molecule type" value="Genomic_DNA"/>
</dbReference>
<proteinExistence type="predicted"/>
<reference evidence="2" key="1">
    <citation type="thesis" date="2020" institute="ProQuest LLC" country="789 East Eisenhower Parkway, Ann Arbor, MI, USA">
        <title>Comparative Genomics and Chromosome Evolution.</title>
        <authorList>
            <person name="Mudd A.B."/>
        </authorList>
    </citation>
    <scope>NUCLEOTIDE SEQUENCE</scope>
    <source>
        <strain evidence="2">237g6f4</strain>
        <tissue evidence="2">Blood</tissue>
    </source>
</reference>
<dbReference type="AlphaFoldDB" id="A0AAV6YMH5"/>
<evidence type="ECO:0000313" key="3">
    <source>
        <dbReference type="Proteomes" id="UP000824782"/>
    </source>
</evidence>
<accession>A0AAV6YMH5</accession>
<keyword evidence="3" id="KW-1185">Reference proteome</keyword>
<dbReference type="Proteomes" id="UP000824782">
    <property type="component" value="Unassembled WGS sequence"/>
</dbReference>
<feature type="region of interest" description="Disordered" evidence="1">
    <location>
        <begin position="1"/>
        <end position="39"/>
    </location>
</feature>
<name>A0AAV6YMH5_ENGPU</name>
<dbReference type="Gene3D" id="2.30.42.10">
    <property type="match status" value="1"/>
</dbReference>
<organism evidence="2 3">
    <name type="scientific">Engystomops pustulosus</name>
    <name type="common">Tungara frog</name>
    <name type="synonym">Physalaemus pustulosus</name>
    <dbReference type="NCBI Taxonomy" id="76066"/>
    <lineage>
        <taxon>Eukaryota</taxon>
        <taxon>Metazoa</taxon>
        <taxon>Chordata</taxon>
        <taxon>Craniata</taxon>
        <taxon>Vertebrata</taxon>
        <taxon>Euteleostomi</taxon>
        <taxon>Amphibia</taxon>
        <taxon>Batrachia</taxon>
        <taxon>Anura</taxon>
        <taxon>Neobatrachia</taxon>
        <taxon>Hyloidea</taxon>
        <taxon>Leptodactylidae</taxon>
        <taxon>Leiuperinae</taxon>
        <taxon>Engystomops</taxon>
    </lineage>
</organism>
<feature type="non-terminal residue" evidence="2">
    <location>
        <position position="1"/>
    </location>
</feature>
<evidence type="ECO:0000313" key="2">
    <source>
        <dbReference type="EMBL" id="KAG8536474.1"/>
    </source>
</evidence>
<evidence type="ECO:0000256" key="1">
    <source>
        <dbReference type="SAM" id="MobiDB-lite"/>
    </source>
</evidence>
<dbReference type="InterPro" id="IPR036034">
    <property type="entry name" value="PDZ_sf"/>
</dbReference>